<dbReference type="InterPro" id="IPR036514">
    <property type="entry name" value="SGNH_hydro_sf"/>
</dbReference>
<proteinExistence type="predicted"/>
<gene>
    <name evidence="4" type="ORF">LV83_03568</name>
</gene>
<name>A0A327P4H2_9BACT</name>
<reference evidence="4 5" key="1">
    <citation type="submission" date="2018-06" db="EMBL/GenBank/DDBJ databases">
        <title>Genomic Encyclopedia of Archaeal and Bacterial Type Strains, Phase II (KMG-II): from individual species to whole genera.</title>
        <authorList>
            <person name="Goeker M."/>
        </authorList>
    </citation>
    <scope>NUCLEOTIDE SEQUENCE [LARGE SCALE GENOMIC DNA]</scope>
    <source>
        <strain evidence="4 5">DSM 23446</strain>
    </source>
</reference>
<dbReference type="OrthoDB" id="9795554at2"/>
<keyword evidence="2" id="KW-0732">Signal</keyword>
<dbReference type="Pfam" id="PF03629">
    <property type="entry name" value="SASA"/>
    <property type="match status" value="1"/>
</dbReference>
<dbReference type="PROSITE" id="PS51257">
    <property type="entry name" value="PROKAR_LIPOPROTEIN"/>
    <property type="match status" value="1"/>
</dbReference>
<evidence type="ECO:0000313" key="4">
    <source>
        <dbReference type="EMBL" id="RAI85792.1"/>
    </source>
</evidence>
<dbReference type="InterPro" id="IPR052940">
    <property type="entry name" value="Carb_Esterase_6"/>
</dbReference>
<dbReference type="GO" id="GO:0016788">
    <property type="term" value="F:hydrolase activity, acting on ester bonds"/>
    <property type="evidence" value="ECO:0007669"/>
    <property type="project" value="UniProtKB-ARBA"/>
</dbReference>
<dbReference type="RefSeq" id="WP_111612889.1">
    <property type="nucleotide sequence ID" value="NZ_QLLK01000012.1"/>
</dbReference>
<feature type="chain" id="PRO_5016253232" description="Sialate O-acetylesterase domain-containing protein" evidence="2">
    <location>
        <begin position="22"/>
        <end position="276"/>
    </location>
</feature>
<accession>A0A327P4H2</accession>
<feature type="domain" description="Sialate O-acetylesterase" evidence="3">
    <location>
        <begin position="38"/>
        <end position="266"/>
    </location>
</feature>
<dbReference type="InterPro" id="IPR005181">
    <property type="entry name" value="SASA"/>
</dbReference>
<keyword evidence="5" id="KW-1185">Reference proteome</keyword>
<dbReference type="AlphaFoldDB" id="A0A327P4H2"/>
<dbReference type="Gene3D" id="3.40.50.1110">
    <property type="entry name" value="SGNH hydrolase"/>
    <property type="match status" value="1"/>
</dbReference>
<sequence>MKPNNLALLLLGLLVLSCSSGKNLTSDSSTNNFTKENFHLYLLMGQSNMAGRGKVEAIDTLTHPRVFMLDKAENWVLAKDPIHFDKPAAGTGLGLTFGKIMANEDSNIKVGLIPTAVGGTPINAWFADSLYQQTNTYPYDDMIRRANKAMETGTLKGIIWHQGESDSNSEQAVNEYTKKFDAMLNALKSDLGLSSVPVVMGEIGYFFYPKAKYAEDMNGVIRQITNSNDCIGLVTAEGLNHKGDDTHFDADSYRALGVRYASEMLKLQTNCTTIFK</sequence>
<dbReference type="Proteomes" id="UP000249610">
    <property type="component" value="Unassembled WGS sequence"/>
</dbReference>
<feature type="signal peptide" evidence="2">
    <location>
        <begin position="1"/>
        <end position="21"/>
    </location>
</feature>
<dbReference type="PANTHER" id="PTHR31988:SF19">
    <property type="entry name" value="9-O-ACETYL-N-ACETYLNEURAMINIC ACID DEACETYLASE-RELATED"/>
    <property type="match status" value="1"/>
</dbReference>
<protein>
    <recommendedName>
        <fullName evidence="3">Sialate O-acetylesterase domain-containing protein</fullName>
    </recommendedName>
</protein>
<evidence type="ECO:0000259" key="3">
    <source>
        <dbReference type="Pfam" id="PF03629"/>
    </source>
</evidence>
<evidence type="ECO:0000313" key="5">
    <source>
        <dbReference type="Proteomes" id="UP000249610"/>
    </source>
</evidence>
<evidence type="ECO:0000256" key="1">
    <source>
        <dbReference type="ARBA" id="ARBA00022801"/>
    </source>
</evidence>
<evidence type="ECO:0000256" key="2">
    <source>
        <dbReference type="SAM" id="SignalP"/>
    </source>
</evidence>
<organism evidence="4 5">
    <name type="scientific">Algoriphagus yeomjeoni</name>
    <dbReference type="NCBI Taxonomy" id="291403"/>
    <lineage>
        <taxon>Bacteria</taxon>
        <taxon>Pseudomonadati</taxon>
        <taxon>Bacteroidota</taxon>
        <taxon>Cytophagia</taxon>
        <taxon>Cytophagales</taxon>
        <taxon>Cyclobacteriaceae</taxon>
        <taxon>Algoriphagus</taxon>
    </lineage>
</organism>
<dbReference type="SUPFAM" id="SSF52266">
    <property type="entry name" value="SGNH hydrolase"/>
    <property type="match status" value="1"/>
</dbReference>
<dbReference type="PANTHER" id="PTHR31988">
    <property type="entry name" value="ESTERASE, PUTATIVE (DUF303)-RELATED"/>
    <property type="match status" value="1"/>
</dbReference>
<dbReference type="EMBL" id="QLLK01000012">
    <property type="protein sequence ID" value="RAI85792.1"/>
    <property type="molecule type" value="Genomic_DNA"/>
</dbReference>
<comment type="caution">
    <text evidence="4">The sequence shown here is derived from an EMBL/GenBank/DDBJ whole genome shotgun (WGS) entry which is preliminary data.</text>
</comment>
<keyword evidence="1" id="KW-0378">Hydrolase</keyword>